<keyword evidence="1" id="KW-0812">Transmembrane</keyword>
<reference evidence="2" key="2">
    <citation type="submission" date="2014-07" db="EMBL/GenBank/DDBJ databases">
        <authorList>
            <person name="Hull J."/>
        </authorList>
    </citation>
    <scope>NUCLEOTIDE SEQUENCE</scope>
</reference>
<keyword evidence="1" id="KW-1133">Transmembrane helix</keyword>
<proteinExistence type="predicted"/>
<accession>A0A0A9YIE4</accession>
<feature type="transmembrane region" description="Helical" evidence="1">
    <location>
        <begin position="30"/>
        <end position="53"/>
    </location>
</feature>
<evidence type="ECO:0000256" key="1">
    <source>
        <dbReference type="SAM" id="Phobius"/>
    </source>
</evidence>
<dbReference type="AlphaFoldDB" id="A0A0A9YIE4"/>
<sequence>MLFLHTMTHMPHSSPFLPLLTVVTTRVSLVPWYTVIMLVALLNAHSVAVFHVWLKPDESAVPVKLLVAMVVVIAGFLDGPLHIVQPTHTVAHNNQHIIHVTPLLLLVIVLIVTLTRPGKLKETMTTKMRCGCTLMTVSLL</sequence>
<protein>
    <submittedName>
        <fullName evidence="2">StAR-related lipid transfer protein 13</fullName>
    </submittedName>
</protein>
<organism evidence="2">
    <name type="scientific">Lygus hesperus</name>
    <name type="common">Western plant bug</name>
    <dbReference type="NCBI Taxonomy" id="30085"/>
    <lineage>
        <taxon>Eukaryota</taxon>
        <taxon>Metazoa</taxon>
        <taxon>Ecdysozoa</taxon>
        <taxon>Arthropoda</taxon>
        <taxon>Hexapoda</taxon>
        <taxon>Insecta</taxon>
        <taxon>Pterygota</taxon>
        <taxon>Neoptera</taxon>
        <taxon>Paraneoptera</taxon>
        <taxon>Hemiptera</taxon>
        <taxon>Heteroptera</taxon>
        <taxon>Panheteroptera</taxon>
        <taxon>Cimicomorpha</taxon>
        <taxon>Miridae</taxon>
        <taxon>Mirini</taxon>
        <taxon>Lygus</taxon>
    </lineage>
</organism>
<feature type="transmembrane region" description="Helical" evidence="1">
    <location>
        <begin position="65"/>
        <end position="84"/>
    </location>
</feature>
<evidence type="ECO:0000313" key="2">
    <source>
        <dbReference type="EMBL" id="JAG32842.1"/>
    </source>
</evidence>
<name>A0A0A9YIE4_LYGHE</name>
<gene>
    <name evidence="2" type="primary">STARD13</name>
    <name evidence="2" type="ORF">CM83_71802</name>
</gene>
<dbReference type="EMBL" id="GBHO01010762">
    <property type="protein sequence ID" value="JAG32842.1"/>
    <property type="molecule type" value="Transcribed_RNA"/>
</dbReference>
<reference evidence="2" key="1">
    <citation type="journal article" date="2014" name="PLoS ONE">
        <title>Transcriptome-Based Identification of ABC Transporters in the Western Tarnished Plant Bug Lygus hesperus.</title>
        <authorList>
            <person name="Hull J.J."/>
            <person name="Chaney K."/>
            <person name="Geib S.M."/>
            <person name="Fabrick J.A."/>
            <person name="Brent C.S."/>
            <person name="Walsh D."/>
            <person name="Lavine L.C."/>
        </authorList>
    </citation>
    <scope>NUCLEOTIDE SEQUENCE</scope>
</reference>
<feature type="transmembrane region" description="Helical" evidence="1">
    <location>
        <begin position="96"/>
        <end position="114"/>
    </location>
</feature>
<keyword evidence="1" id="KW-0472">Membrane</keyword>